<dbReference type="InterPro" id="IPR017945">
    <property type="entry name" value="DHBP_synth_RibB-like_a/b_dom"/>
</dbReference>
<evidence type="ECO:0000256" key="9">
    <source>
        <dbReference type="HAMAP-Rule" id="MF_01852"/>
    </source>
</evidence>
<keyword evidence="4 9" id="KW-0819">tRNA processing</keyword>
<name>A0A7R6PEH3_9GAMM</name>
<dbReference type="GO" id="GO:0005524">
    <property type="term" value="F:ATP binding"/>
    <property type="evidence" value="ECO:0007669"/>
    <property type="project" value="UniProtKB-UniRule"/>
</dbReference>
<evidence type="ECO:0000256" key="7">
    <source>
        <dbReference type="ARBA" id="ARBA00022840"/>
    </source>
</evidence>
<comment type="function">
    <text evidence="9">Required for the formation of a threonylcarbamoyl group on adenosine at position 37 (t(6)A37) in tRNAs that read codons beginning with adenine. Catalyzes the conversion of L-threonine, HCO(3)(-)/CO(2) and ATP to give threonylcarbamoyl-AMP (TC-AMP) as the acyladenylate intermediate, with the release of diphosphate.</text>
</comment>
<keyword evidence="2 9" id="KW-0963">Cytoplasm</keyword>
<evidence type="ECO:0000256" key="1">
    <source>
        <dbReference type="ARBA" id="ARBA00004496"/>
    </source>
</evidence>
<keyword evidence="3 9" id="KW-0808">Transferase</keyword>
<dbReference type="Gene3D" id="3.90.870.10">
    <property type="entry name" value="DHBP synthase"/>
    <property type="match status" value="1"/>
</dbReference>
<evidence type="ECO:0000313" key="12">
    <source>
        <dbReference type="Proteomes" id="UP000595332"/>
    </source>
</evidence>
<gene>
    <name evidence="9" type="primary">tsaC</name>
    <name evidence="11" type="ORF">NEJAP_0024</name>
</gene>
<dbReference type="RefSeq" id="WP_201348726.1">
    <property type="nucleotide sequence ID" value="NZ_AP014546.1"/>
</dbReference>
<sequence length="185" mass="20142">MNQWHFSQAARILHGGGVIAYPTEAVWGLGCDPYNEKAVQRLLVLKKRPVNKGVILVAASMLQIQPLLNHLDNESLARLKSSWPGPNTWLIPDPTNIIPSWIKGQHTSVAIRVSAHPGIVAMCNAFNGPVVSTSANLSGTDPAKTLLRVSTYFGHGLDYYLPGSLGDSAQPTRIQDLRDSRVVRS</sequence>
<dbReference type="PANTHER" id="PTHR17490">
    <property type="entry name" value="SUA5"/>
    <property type="match status" value="1"/>
</dbReference>
<dbReference type="KEGG" id="njp:NEJAP_0024"/>
<dbReference type="InterPro" id="IPR050156">
    <property type="entry name" value="TC-AMP_synthase_SUA5"/>
</dbReference>
<evidence type="ECO:0000313" key="11">
    <source>
        <dbReference type="EMBL" id="BBB27983.1"/>
    </source>
</evidence>
<dbReference type="Proteomes" id="UP000595332">
    <property type="component" value="Chromosome"/>
</dbReference>
<dbReference type="GO" id="GO:0061710">
    <property type="term" value="F:L-threonylcarbamoyladenylate synthase"/>
    <property type="evidence" value="ECO:0007669"/>
    <property type="project" value="UniProtKB-EC"/>
</dbReference>
<feature type="domain" description="YrdC-like" evidence="10">
    <location>
        <begin position="3"/>
        <end position="185"/>
    </location>
</feature>
<evidence type="ECO:0000256" key="5">
    <source>
        <dbReference type="ARBA" id="ARBA00022695"/>
    </source>
</evidence>
<evidence type="ECO:0000259" key="10">
    <source>
        <dbReference type="PROSITE" id="PS51163"/>
    </source>
</evidence>
<comment type="similarity">
    <text evidence="9">Belongs to the SUA5 family. TsaC subfamily.</text>
</comment>
<dbReference type="GO" id="GO:0002949">
    <property type="term" value="P:tRNA threonylcarbamoyladenosine modification"/>
    <property type="evidence" value="ECO:0007669"/>
    <property type="project" value="UniProtKB-UniRule"/>
</dbReference>
<evidence type="ECO:0000256" key="8">
    <source>
        <dbReference type="ARBA" id="ARBA00048366"/>
    </source>
</evidence>
<dbReference type="GO" id="GO:0005737">
    <property type="term" value="C:cytoplasm"/>
    <property type="evidence" value="ECO:0007669"/>
    <property type="project" value="UniProtKB-SubCell"/>
</dbReference>
<evidence type="ECO:0000256" key="4">
    <source>
        <dbReference type="ARBA" id="ARBA00022694"/>
    </source>
</evidence>
<dbReference type="PROSITE" id="PS51163">
    <property type="entry name" value="YRDC"/>
    <property type="match status" value="1"/>
</dbReference>
<evidence type="ECO:0000256" key="3">
    <source>
        <dbReference type="ARBA" id="ARBA00022679"/>
    </source>
</evidence>
<dbReference type="AlphaFoldDB" id="A0A7R6PEH3"/>
<dbReference type="EMBL" id="AP014546">
    <property type="protein sequence ID" value="BBB27983.1"/>
    <property type="molecule type" value="Genomic_DNA"/>
</dbReference>
<dbReference type="EC" id="2.7.7.87" evidence="9"/>
<keyword evidence="12" id="KW-1185">Reference proteome</keyword>
<dbReference type="InterPro" id="IPR023535">
    <property type="entry name" value="TC-AMP_synthase"/>
</dbReference>
<comment type="subcellular location">
    <subcellularLocation>
        <location evidence="1 9">Cytoplasm</location>
    </subcellularLocation>
</comment>
<accession>A0A7R6PEH3</accession>
<reference evidence="11 12" key="1">
    <citation type="journal article" date="2008" name="Int. J. Syst. Evol. Microbiol.">
        <title>Neptunomonas japonica sp. nov., an Osedax japonicus symbiont-like bacterium isolated from sediment adjacent to sperm whale carcasses off Kagoshima, Japan.</title>
        <authorList>
            <person name="Miyazaki M."/>
            <person name="Nogi Y."/>
            <person name="Fujiwara Y."/>
            <person name="Kawato M."/>
            <person name="Kubokawa K."/>
            <person name="Horikoshi K."/>
        </authorList>
    </citation>
    <scope>NUCLEOTIDE SEQUENCE [LARGE SCALE GENOMIC DNA]</scope>
    <source>
        <strain evidence="11 12">JAMM 1380</strain>
    </source>
</reference>
<protein>
    <recommendedName>
        <fullName evidence="9">Threonylcarbamoyl-AMP synthase</fullName>
        <shortName evidence="9">TC-AMP synthase</shortName>
        <ecNumber evidence="9">2.7.7.87</ecNumber>
    </recommendedName>
    <alternativeName>
        <fullName evidence="9">L-threonylcarbamoyladenylate synthase</fullName>
    </alternativeName>
    <alternativeName>
        <fullName evidence="9">t(6)A37 threonylcarbamoyladenosine biosynthesis protein TsaC</fullName>
    </alternativeName>
    <alternativeName>
        <fullName evidence="9">tRNA threonylcarbamoyladenosine biosynthesis protein TsaC</fullName>
    </alternativeName>
</protein>
<dbReference type="HAMAP" id="MF_01852">
    <property type="entry name" value="TsaC"/>
    <property type="match status" value="1"/>
</dbReference>
<comment type="catalytic activity">
    <reaction evidence="8 9">
        <text>L-threonine + hydrogencarbonate + ATP = L-threonylcarbamoyladenylate + diphosphate + H2O</text>
        <dbReference type="Rhea" id="RHEA:36407"/>
        <dbReference type="ChEBI" id="CHEBI:15377"/>
        <dbReference type="ChEBI" id="CHEBI:17544"/>
        <dbReference type="ChEBI" id="CHEBI:30616"/>
        <dbReference type="ChEBI" id="CHEBI:33019"/>
        <dbReference type="ChEBI" id="CHEBI:57926"/>
        <dbReference type="ChEBI" id="CHEBI:73682"/>
        <dbReference type="EC" id="2.7.7.87"/>
    </reaction>
</comment>
<dbReference type="SUPFAM" id="SSF55821">
    <property type="entry name" value="YrdC/RibB"/>
    <property type="match status" value="1"/>
</dbReference>
<dbReference type="PANTHER" id="PTHR17490:SF18">
    <property type="entry name" value="THREONYLCARBAMOYL-AMP SYNTHASE"/>
    <property type="match status" value="1"/>
</dbReference>
<dbReference type="GO" id="GO:0006450">
    <property type="term" value="P:regulation of translational fidelity"/>
    <property type="evidence" value="ECO:0007669"/>
    <property type="project" value="TreeGrafter"/>
</dbReference>
<keyword evidence="6 9" id="KW-0547">Nucleotide-binding</keyword>
<keyword evidence="7 9" id="KW-0067">ATP-binding</keyword>
<dbReference type="GO" id="GO:0003725">
    <property type="term" value="F:double-stranded RNA binding"/>
    <property type="evidence" value="ECO:0007669"/>
    <property type="project" value="InterPro"/>
</dbReference>
<dbReference type="GO" id="GO:0000049">
    <property type="term" value="F:tRNA binding"/>
    <property type="evidence" value="ECO:0007669"/>
    <property type="project" value="TreeGrafter"/>
</dbReference>
<keyword evidence="5 9" id="KW-0548">Nucleotidyltransferase</keyword>
<evidence type="ECO:0000256" key="2">
    <source>
        <dbReference type="ARBA" id="ARBA00022490"/>
    </source>
</evidence>
<proteinExistence type="inferred from homology"/>
<dbReference type="Pfam" id="PF01300">
    <property type="entry name" value="Sua5_yciO_yrdC"/>
    <property type="match status" value="1"/>
</dbReference>
<dbReference type="InterPro" id="IPR006070">
    <property type="entry name" value="Sua5-like_dom"/>
</dbReference>
<evidence type="ECO:0000256" key="6">
    <source>
        <dbReference type="ARBA" id="ARBA00022741"/>
    </source>
</evidence>
<organism evidence="11 12">
    <name type="scientific">Neptunomonas japonica JAMM 1380</name>
    <dbReference type="NCBI Taxonomy" id="1441457"/>
    <lineage>
        <taxon>Bacteria</taxon>
        <taxon>Pseudomonadati</taxon>
        <taxon>Pseudomonadota</taxon>
        <taxon>Gammaproteobacteria</taxon>
        <taxon>Oceanospirillales</taxon>
        <taxon>Oceanospirillaceae</taxon>
        <taxon>Neptunomonas</taxon>
    </lineage>
</organism>